<dbReference type="AlphaFoldDB" id="A0A026X3M6"/>
<feature type="compositionally biased region" description="Basic and acidic residues" evidence="1">
    <location>
        <begin position="132"/>
        <end position="141"/>
    </location>
</feature>
<organism evidence="2 3">
    <name type="scientific">Ooceraea biroi</name>
    <name type="common">Clonal raider ant</name>
    <name type="synonym">Cerapachys biroi</name>
    <dbReference type="NCBI Taxonomy" id="2015173"/>
    <lineage>
        <taxon>Eukaryota</taxon>
        <taxon>Metazoa</taxon>
        <taxon>Ecdysozoa</taxon>
        <taxon>Arthropoda</taxon>
        <taxon>Hexapoda</taxon>
        <taxon>Insecta</taxon>
        <taxon>Pterygota</taxon>
        <taxon>Neoptera</taxon>
        <taxon>Endopterygota</taxon>
        <taxon>Hymenoptera</taxon>
        <taxon>Apocrita</taxon>
        <taxon>Aculeata</taxon>
        <taxon>Formicoidea</taxon>
        <taxon>Formicidae</taxon>
        <taxon>Dorylinae</taxon>
        <taxon>Ooceraea</taxon>
    </lineage>
</organism>
<sequence length="141" mass="15868">GRGSRRRKGTIADQTEWSKTRKSTMAVSTEVIFRASDPTDSVYFEETLPPRLRRRYVGPLRRYSLRVLPSPFSLFCFLHEDDIGGAVHFTDLLAPSAEFDVRDNIEALGDSSPSEWISHLGPSPGAAGRFRARGESRRRSI</sequence>
<accession>A0A026X3M6</accession>
<evidence type="ECO:0000313" key="3">
    <source>
        <dbReference type="Proteomes" id="UP000053097"/>
    </source>
</evidence>
<feature type="region of interest" description="Disordered" evidence="1">
    <location>
        <begin position="116"/>
        <end position="141"/>
    </location>
</feature>
<dbReference type="Proteomes" id="UP000053097">
    <property type="component" value="Unassembled WGS sequence"/>
</dbReference>
<evidence type="ECO:0000313" key="2">
    <source>
        <dbReference type="EMBL" id="EZA61999.1"/>
    </source>
</evidence>
<gene>
    <name evidence="2" type="ORF">X777_07348</name>
</gene>
<dbReference type="EMBL" id="KK107036">
    <property type="protein sequence ID" value="EZA61999.1"/>
    <property type="molecule type" value="Genomic_DNA"/>
</dbReference>
<feature type="non-terminal residue" evidence="2">
    <location>
        <position position="1"/>
    </location>
</feature>
<evidence type="ECO:0000256" key="1">
    <source>
        <dbReference type="SAM" id="MobiDB-lite"/>
    </source>
</evidence>
<proteinExistence type="predicted"/>
<keyword evidence="3" id="KW-1185">Reference proteome</keyword>
<name>A0A026X3M6_OOCBI</name>
<reference evidence="2 3" key="1">
    <citation type="journal article" date="2014" name="Curr. Biol.">
        <title>The genome of the clonal raider ant Cerapachys biroi.</title>
        <authorList>
            <person name="Oxley P.R."/>
            <person name="Ji L."/>
            <person name="Fetter-Pruneda I."/>
            <person name="McKenzie S.K."/>
            <person name="Li C."/>
            <person name="Hu H."/>
            <person name="Zhang G."/>
            <person name="Kronauer D.J."/>
        </authorList>
    </citation>
    <scope>NUCLEOTIDE SEQUENCE [LARGE SCALE GENOMIC DNA]</scope>
</reference>
<protein>
    <submittedName>
        <fullName evidence="2">Uncharacterized protein</fullName>
    </submittedName>
</protein>